<dbReference type="Proteomes" id="UP000327157">
    <property type="component" value="Chromosome 6"/>
</dbReference>
<protein>
    <submittedName>
        <fullName evidence="2">Ribonuclease H protein</fullName>
    </submittedName>
</protein>
<dbReference type="AlphaFoldDB" id="A0A5N5HYP2"/>
<reference evidence="2 3" key="3">
    <citation type="submission" date="2019-11" db="EMBL/GenBank/DDBJ databases">
        <title>A de novo genome assembly of a pear dwarfing rootstock.</title>
        <authorList>
            <person name="Wang F."/>
            <person name="Wang J."/>
            <person name="Li S."/>
            <person name="Zhang Y."/>
            <person name="Fang M."/>
            <person name="Ma L."/>
            <person name="Zhao Y."/>
            <person name="Jiang S."/>
        </authorList>
    </citation>
    <scope>NUCLEOTIDE SEQUENCE [LARGE SCALE GENOMIC DNA]</scope>
    <source>
        <strain evidence="2">S2</strain>
        <tissue evidence="2">Leaf</tissue>
    </source>
</reference>
<reference evidence="2 3" key="1">
    <citation type="submission" date="2019-09" db="EMBL/GenBank/DDBJ databases">
        <authorList>
            <person name="Ou C."/>
        </authorList>
    </citation>
    <scope>NUCLEOTIDE SEQUENCE [LARGE SCALE GENOMIC DNA]</scope>
    <source>
        <strain evidence="2">S2</strain>
        <tissue evidence="2">Leaf</tissue>
    </source>
</reference>
<dbReference type="EMBL" id="SMOL01000120">
    <property type="protein sequence ID" value="KAB2633036.1"/>
    <property type="molecule type" value="Genomic_DNA"/>
</dbReference>
<evidence type="ECO:0000313" key="2">
    <source>
        <dbReference type="EMBL" id="KAB2633036.1"/>
    </source>
</evidence>
<dbReference type="OrthoDB" id="1929473at2759"/>
<comment type="caution">
    <text evidence="2">The sequence shown here is derived from an EMBL/GenBank/DDBJ whole genome shotgun (WGS) entry which is preliminary data.</text>
</comment>
<keyword evidence="3" id="KW-1185">Reference proteome</keyword>
<dbReference type="InterPro" id="IPR002156">
    <property type="entry name" value="RNaseH_domain"/>
</dbReference>
<name>A0A5N5HYP2_9ROSA</name>
<feature type="domain" description="RNase H type-1" evidence="1">
    <location>
        <begin position="129"/>
        <end position="181"/>
    </location>
</feature>
<dbReference type="Pfam" id="PF13456">
    <property type="entry name" value="RVT_3"/>
    <property type="match status" value="1"/>
</dbReference>
<dbReference type="PANTHER" id="PTHR33116:SF86">
    <property type="entry name" value="REVERSE TRANSCRIPTASE DOMAIN-CONTAINING PROTEIN"/>
    <property type="match status" value="1"/>
</dbReference>
<dbReference type="PANTHER" id="PTHR33116">
    <property type="entry name" value="REVERSE TRANSCRIPTASE ZINC-BINDING DOMAIN-CONTAINING PROTEIN-RELATED-RELATED"/>
    <property type="match status" value="1"/>
</dbReference>
<dbReference type="GO" id="GO:0004523">
    <property type="term" value="F:RNA-DNA hybrid ribonuclease activity"/>
    <property type="evidence" value="ECO:0007669"/>
    <property type="project" value="InterPro"/>
</dbReference>
<gene>
    <name evidence="2" type="ORF">D8674_029283</name>
</gene>
<evidence type="ECO:0000313" key="3">
    <source>
        <dbReference type="Proteomes" id="UP000327157"/>
    </source>
</evidence>
<sequence>MSRDLNRMTLGLGVIRVDHHDKYLAIRTLLLSADGRELLVKVVAQAIPLYVLNSFLLPRFFCDDLNKMVARFWWGGSDDEQKIHWLGWEQLCSTKCDGPDGRWGRGRESVFGKIVGFPFGFSLQNPWDVICLWFENVFSPAHVEALAAKEGLVMIVEMGLSNIILESDSLLITTVLQSHSTDMSFIGPGKAFMSRIIGAASAHVALHETISRSWFEEPLDFLADLFVTEA</sequence>
<dbReference type="GO" id="GO:0003676">
    <property type="term" value="F:nucleic acid binding"/>
    <property type="evidence" value="ECO:0007669"/>
    <property type="project" value="InterPro"/>
</dbReference>
<reference evidence="3" key="2">
    <citation type="submission" date="2019-10" db="EMBL/GenBank/DDBJ databases">
        <title>A de novo genome assembly of a pear dwarfing rootstock.</title>
        <authorList>
            <person name="Wang F."/>
            <person name="Wang J."/>
            <person name="Li S."/>
            <person name="Zhang Y."/>
            <person name="Fang M."/>
            <person name="Ma L."/>
            <person name="Zhao Y."/>
            <person name="Jiang S."/>
        </authorList>
    </citation>
    <scope>NUCLEOTIDE SEQUENCE [LARGE SCALE GENOMIC DNA]</scope>
</reference>
<evidence type="ECO:0000259" key="1">
    <source>
        <dbReference type="Pfam" id="PF13456"/>
    </source>
</evidence>
<organism evidence="2 3">
    <name type="scientific">Pyrus ussuriensis x Pyrus communis</name>
    <dbReference type="NCBI Taxonomy" id="2448454"/>
    <lineage>
        <taxon>Eukaryota</taxon>
        <taxon>Viridiplantae</taxon>
        <taxon>Streptophyta</taxon>
        <taxon>Embryophyta</taxon>
        <taxon>Tracheophyta</taxon>
        <taxon>Spermatophyta</taxon>
        <taxon>Magnoliopsida</taxon>
        <taxon>eudicotyledons</taxon>
        <taxon>Gunneridae</taxon>
        <taxon>Pentapetalae</taxon>
        <taxon>rosids</taxon>
        <taxon>fabids</taxon>
        <taxon>Rosales</taxon>
        <taxon>Rosaceae</taxon>
        <taxon>Amygdaloideae</taxon>
        <taxon>Maleae</taxon>
        <taxon>Pyrus</taxon>
    </lineage>
</organism>
<proteinExistence type="predicted"/>
<accession>A0A5N5HYP2</accession>